<dbReference type="SUPFAM" id="SSF52980">
    <property type="entry name" value="Restriction endonuclease-like"/>
    <property type="match status" value="1"/>
</dbReference>
<feature type="domain" description="ERCC4" evidence="2">
    <location>
        <begin position="107"/>
        <end position="193"/>
    </location>
</feature>
<feature type="compositionally biased region" description="Basic and acidic residues" evidence="1">
    <location>
        <begin position="577"/>
        <end position="586"/>
    </location>
</feature>
<proteinExistence type="predicted"/>
<comment type="caution">
    <text evidence="3">The sequence shown here is derived from an EMBL/GenBank/DDBJ whole genome shotgun (WGS) entry which is preliminary data.</text>
</comment>
<keyword evidence="4" id="KW-1185">Reference proteome</keyword>
<reference evidence="3 4" key="1">
    <citation type="submission" date="2024-02" db="EMBL/GenBank/DDBJ databases">
        <authorList>
            <person name="Chen Y."/>
            <person name="Shah S."/>
            <person name="Dougan E. K."/>
            <person name="Thang M."/>
            <person name="Chan C."/>
        </authorList>
    </citation>
    <scope>NUCLEOTIDE SEQUENCE [LARGE SCALE GENOMIC DNA]</scope>
</reference>
<dbReference type="SMART" id="SM00891">
    <property type="entry name" value="ERCC4"/>
    <property type="match status" value="1"/>
</dbReference>
<protein>
    <recommendedName>
        <fullName evidence="2">ERCC4 domain-containing protein</fullName>
    </recommendedName>
</protein>
<dbReference type="Pfam" id="PF02732">
    <property type="entry name" value="ERCC4"/>
    <property type="match status" value="1"/>
</dbReference>
<dbReference type="EMBL" id="CAXAMM010008746">
    <property type="protein sequence ID" value="CAK9018327.1"/>
    <property type="molecule type" value="Genomic_DNA"/>
</dbReference>
<organism evidence="3 4">
    <name type="scientific">Durusdinium trenchii</name>
    <dbReference type="NCBI Taxonomy" id="1381693"/>
    <lineage>
        <taxon>Eukaryota</taxon>
        <taxon>Sar</taxon>
        <taxon>Alveolata</taxon>
        <taxon>Dinophyceae</taxon>
        <taxon>Suessiales</taxon>
        <taxon>Symbiodiniaceae</taxon>
        <taxon>Durusdinium</taxon>
    </lineage>
</organism>
<dbReference type="Proteomes" id="UP001642464">
    <property type="component" value="Unassembled WGS sequence"/>
</dbReference>
<dbReference type="InterPro" id="IPR006166">
    <property type="entry name" value="ERCC4_domain"/>
</dbReference>
<evidence type="ECO:0000313" key="4">
    <source>
        <dbReference type="Proteomes" id="UP001642464"/>
    </source>
</evidence>
<name>A0ABP0JV52_9DINO</name>
<dbReference type="InterPro" id="IPR011335">
    <property type="entry name" value="Restrct_endonuc-II-like"/>
</dbReference>
<feature type="region of interest" description="Disordered" evidence="1">
    <location>
        <begin position="561"/>
        <end position="586"/>
    </location>
</feature>
<accession>A0ABP0JV52</accession>
<evidence type="ECO:0000259" key="2">
    <source>
        <dbReference type="SMART" id="SM00891"/>
    </source>
</evidence>
<sequence>MWTLRKLLHHRAITRCGHHYSVQMRFVTSESFEVMKGGQPVRFTSKKSDSDVIVALKGFKGNFGQHLYEAGVEGKWSKTMRAWAHYLSQDHAEETEDPSKHLDANILVRVDSREKKLIECLRKRMEIPFCVETLRVGDVILGSFPYEIYIERKAVCDLVSSVFDCRLVNQIGNQLHHTEYCRLQSLVIVEGDFSELNQPMPHLRHLKKLSYEGLRNLALATMVRQVSILVVFLWSTDRSCHCKCRLSLRDQLPVLRSDNLQGTAELINVISLEYPKLLKMRPLQYGSRKERPFRSRRGENPKETLASQLRCVRGVSEQAGRRLARNHDHVQSFLSAMLASADPVQWLVDKANIGKNSSPLRRPTAVRLAETLAGKDTLQRENFTSSLEAIQGISRTSATALVGHFSTRENMQQFLEGQQDPVGALSELFPRLSRPAKVSLVEELAGKEALAFEEYRQRIASLNGISEASAAKISEQYPDATSLCKALISELDPVFGAMKLAKLNTTGALNLVTEFLDGSALTYVALVNDIAKVGISSKKALLLANKFRSRRKLCEALKQDLSDKSQRSQRSQRGRMRKVESGERSRLTKVQMQRLLESLDKRGIVERENVKYPSSILELQLCSWNHREQL</sequence>
<dbReference type="Gene3D" id="3.40.50.10130">
    <property type="match status" value="1"/>
</dbReference>
<evidence type="ECO:0000313" key="3">
    <source>
        <dbReference type="EMBL" id="CAK9018327.1"/>
    </source>
</evidence>
<gene>
    <name evidence="3" type="ORF">SCF082_LOCUS14035</name>
</gene>
<evidence type="ECO:0000256" key="1">
    <source>
        <dbReference type="SAM" id="MobiDB-lite"/>
    </source>
</evidence>